<evidence type="ECO:0000313" key="2">
    <source>
        <dbReference type="Proteomes" id="UP000265411"/>
    </source>
</evidence>
<reference evidence="1 2" key="1">
    <citation type="journal article" date="2018" name="Syst. Appl. Microbiol.">
        <title>Pseudomonas gallaeciensis sp. nov., isolated from crude-oil-contaminated intertidal sand samples after the Prestige oil spill.</title>
        <authorList>
            <person name="Mulet M."/>
            <person name="Sanchez D."/>
            <person name="Rodriguez A.C."/>
            <person name="Nogales B."/>
            <person name="Bosch R."/>
            <person name="Busquets A."/>
            <person name="Gomila M."/>
            <person name="Lalucat J."/>
            <person name="Garcia-Valdes E."/>
        </authorList>
    </citation>
    <scope>NUCLEOTIDE SEQUENCE [LARGE SCALE GENOMIC DNA]</scope>
    <source>
        <strain evidence="1 2">V113</strain>
    </source>
</reference>
<dbReference type="Proteomes" id="UP000265411">
    <property type="component" value="Unassembled WGS sequence"/>
</dbReference>
<dbReference type="EMBL" id="LMAZ01000006">
    <property type="protein sequence ID" value="RGP53375.1"/>
    <property type="molecule type" value="Genomic_DNA"/>
</dbReference>
<protein>
    <submittedName>
        <fullName evidence="1">Uncharacterized protein</fullName>
    </submittedName>
</protein>
<proteinExistence type="predicted"/>
<name>A0A395QZR9_9PSED</name>
<keyword evidence="2" id="KW-1185">Reference proteome</keyword>
<accession>A0A395QZR9</accession>
<organism evidence="1 2">
    <name type="scientific">Pseudomonas abyssi</name>
    <dbReference type="NCBI Taxonomy" id="170540"/>
    <lineage>
        <taxon>Bacteria</taxon>
        <taxon>Pseudomonadati</taxon>
        <taxon>Pseudomonadota</taxon>
        <taxon>Gammaproteobacteria</taxon>
        <taxon>Pseudomonadales</taxon>
        <taxon>Pseudomonadaceae</taxon>
        <taxon>Pseudomonas</taxon>
    </lineage>
</organism>
<dbReference type="AlphaFoldDB" id="A0A395QZR9"/>
<sequence length="73" mass="7916">MQCSIVQVAQSLAGQYDNVQIPQLSTMLSERLAGNALDLVTVYRTPNTFLGNDQTQPCVAQRVFSGQQQQAGS</sequence>
<evidence type="ECO:0000313" key="1">
    <source>
        <dbReference type="EMBL" id="RGP53375.1"/>
    </source>
</evidence>
<comment type="caution">
    <text evidence="1">The sequence shown here is derived from an EMBL/GenBank/DDBJ whole genome shotgun (WGS) entry which is preliminary data.</text>
</comment>
<gene>
    <name evidence="1" type="ORF">ASB58_16020</name>
</gene>